<keyword evidence="3" id="KW-1185">Reference proteome</keyword>
<protein>
    <recommendedName>
        <fullName evidence="4">MATE family efflux transporter</fullName>
    </recommendedName>
</protein>
<keyword evidence="1" id="KW-0472">Membrane</keyword>
<reference evidence="2" key="1">
    <citation type="submission" date="2023-03" db="EMBL/GenBank/DDBJ databases">
        <title>Stygiobacter electus gen. nov., sp. nov., facultatively anaerobic thermotolerant bacterium of the class Ignavibacteria from a well of Yessentuki mineral water deposit.</title>
        <authorList>
            <person name="Podosokorskaya O.A."/>
            <person name="Elcheninov A.G."/>
            <person name="Petrova N.F."/>
            <person name="Zavarzina D.G."/>
            <person name="Kublanov I.V."/>
            <person name="Merkel A.Y."/>
        </authorList>
    </citation>
    <scope>NUCLEOTIDE SEQUENCE</scope>
    <source>
        <strain evidence="2">09-Me</strain>
    </source>
</reference>
<keyword evidence="1" id="KW-1133">Transmembrane helix</keyword>
<dbReference type="EMBL" id="JARGDL010000010">
    <property type="protein sequence ID" value="MDF1612142.1"/>
    <property type="molecule type" value="Genomic_DNA"/>
</dbReference>
<dbReference type="AlphaFoldDB" id="A0AAE3P1Q7"/>
<dbReference type="RefSeq" id="WP_321535910.1">
    <property type="nucleotide sequence ID" value="NZ_JARGDL010000010.1"/>
</dbReference>
<gene>
    <name evidence="2" type="ORF">P0M35_08265</name>
</gene>
<proteinExistence type="predicted"/>
<feature type="transmembrane region" description="Helical" evidence="1">
    <location>
        <begin position="12"/>
        <end position="33"/>
    </location>
</feature>
<keyword evidence="1" id="KW-0812">Transmembrane</keyword>
<organism evidence="2 3">
    <name type="scientific">Stygiobacter electus</name>
    <dbReference type="NCBI Taxonomy" id="3032292"/>
    <lineage>
        <taxon>Bacteria</taxon>
        <taxon>Pseudomonadati</taxon>
        <taxon>Ignavibacteriota</taxon>
        <taxon>Ignavibacteria</taxon>
        <taxon>Ignavibacteriales</taxon>
        <taxon>Melioribacteraceae</taxon>
        <taxon>Stygiobacter</taxon>
    </lineage>
</organism>
<feature type="transmembrane region" description="Helical" evidence="1">
    <location>
        <begin position="45"/>
        <end position="61"/>
    </location>
</feature>
<evidence type="ECO:0000313" key="2">
    <source>
        <dbReference type="EMBL" id="MDF1612142.1"/>
    </source>
</evidence>
<evidence type="ECO:0000313" key="3">
    <source>
        <dbReference type="Proteomes" id="UP001221302"/>
    </source>
</evidence>
<dbReference type="Proteomes" id="UP001221302">
    <property type="component" value="Unassembled WGS sequence"/>
</dbReference>
<sequence length="62" mass="6736">MSILKLSKEYKYILKIALPAIAGLSTQMIVSLVDTALVGRLPETEYVLAAMGIGVLATWALW</sequence>
<accession>A0AAE3P1Q7</accession>
<comment type="caution">
    <text evidence="2">The sequence shown here is derived from an EMBL/GenBank/DDBJ whole genome shotgun (WGS) entry which is preliminary data.</text>
</comment>
<evidence type="ECO:0000256" key="1">
    <source>
        <dbReference type="SAM" id="Phobius"/>
    </source>
</evidence>
<name>A0AAE3P1Q7_9BACT</name>
<evidence type="ECO:0008006" key="4">
    <source>
        <dbReference type="Google" id="ProtNLM"/>
    </source>
</evidence>